<gene>
    <name evidence="1" type="ORF">S01H1_66018</name>
</gene>
<name>X0YWT3_9ZZZZ</name>
<reference evidence="1" key="1">
    <citation type="journal article" date="2014" name="Front. Microbiol.">
        <title>High frequency of phylogenetically diverse reductive dehalogenase-homologous genes in deep subseafloor sedimentary metagenomes.</title>
        <authorList>
            <person name="Kawai M."/>
            <person name="Futagami T."/>
            <person name="Toyoda A."/>
            <person name="Takaki Y."/>
            <person name="Nishi S."/>
            <person name="Hori S."/>
            <person name="Arai W."/>
            <person name="Tsubouchi T."/>
            <person name="Morono Y."/>
            <person name="Uchiyama I."/>
            <person name="Ito T."/>
            <person name="Fujiyama A."/>
            <person name="Inagaki F."/>
            <person name="Takami H."/>
        </authorList>
    </citation>
    <scope>NUCLEOTIDE SEQUENCE</scope>
    <source>
        <strain evidence="1">Expedition CK06-06</strain>
    </source>
</reference>
<evidence type="ECO:0000313" key="1">
    <source>
        <dbReference type="EMBL" id="GAG41046.1"/>
    </source>
</evidence>
<dbReference type="AlphaFoldDB" id="X0YWT3"/>
<protein>
    <submittedName>
        <fullName evidence="1">Uncharacterized protein</fullName>
    </submittedName>
</protein>
<feature type="non-terminal residue" evidence="1">
    <location>
        <position position="250"/>
    </location>
</feature>
<accession>X0YWT3</accession>
<comment type="caution">
    <text evidence="1">The sequence shown here is derived from an EMBL/GenBank/DDBJ whole genome shotgun (WGS) entry which is preliminary data.</text>
</comment>
<organism evidence="1">
    <name type="scientific">marine sediment metagenome</name>
    <dbReference type="NCBI Taxonomy" id="412755"/>
    <lineage>
        <taxon>unclassified sequences</taxon>
        <taxon>metagenomes</taxon>
        <taxon>ecological metagenomes</taxon>
    </lineage>
</organism>
<sequence>EPNKTVPYDNQFGIDILMKTDTVNPCVILEPSLKKLSIGNWRDNGFNNYQIREFRSSINCSWELIKEIINNNKIDLNITLNTLVSDLVEIYRELLNSGNIYILDIMRAQGKRDQADSLKNGTPIEDIITTTNYYLTVMDFFVLSQKYQIPLIILCRTKIPTTNSKFISFITPSDDTDGCYIIFAGSFAAAKSNTSPIYGILTRDESMRLNISTMNEAYENITKLNITSLTAYIQRAKLAAKLGKRIRKKA</sequence>
<dbReference type="EMBL" id="BARS01043629">
    <property type="protein sequence ID" value="GAG41046.1"/>
    <property type="molecule type" value="Genomic_DNA"/>
</dbReference>
<feature type="non-terminal residue" evidence="1">
    <location>
        <position position="1"/>
    </location>
</feature>
<proteinExistence type="predicted"/>